<keyword evidence="1" id="KW-0472">Membrane</keyword>
<evidence type="ECO:0000256" key="1">
    <source>
        <dbReference type="SAM" id="Phobius"/>
    </source>
</evidence>
<reference evidence="2 3" key="1">
    <citation type="submission" date="2019-03" db="EMBL/GenBank/DDBJ databases">
        <authorList>
            <person name="Kim M.K.M."/>
        </authorList>
    </citation>
    <scope>NUCLEOTIDE SEQUENCE [LARGE SCALE GENOMIC DNA]</scope>
    <source>
        <strain evidence="2 3">17J68-15</strain>
    </source>
</reference>
<keyword evidence="1" id="KW-1133">Transmembrane helix</keyword>
<accession>A0A4R4DQI8</accession>
<proteinExistence type="predicted"/>
<evidence type="ECO:0000313" key="2">
    <source>
        <dbReference type="EMBL" id="TCZ64190.1"/>
    </source>
</evidence>
<dbReference type="AlphaFoldDB" id="A0A4R4DQI8"/>
<feature type="transmembrane region" description="Helical" evidence="1">
    <location>
        <begin position="9"/>
        <end position="27"/>
    </location>
</feature>
<keyword evidence="3" id="KW-1185">Reference proteome</keyword>
<dbReference type="RefSeq" id="WP_131854476.1">
    <property type="nucleotide sequence ID" value="NZ_SKFH01000067.1"/>
</dbReference>
<comment type="caution">
    <text evidence="2">The sequence shown here is derived from an EMBL/GenBank/DDBJ whole genome shotgun (WGS) entry which is preliminary data.</text>
</comment>
<organism evidence="2 3">
    <name type="scientific">Flaviaesturariibacter aridisoli</name>
    <dbReference type="NCBI Taxonomy" id="2545761"/>
    <lineage>
        <taxon>Bacteria</taxon>
        <taxon>Pseudomonadati</taxon>
        <taxon>Bacteroidota</taxon>
        <taxon>Chitinophagia</taxon>
        <taxon>Chitinophagales</taxon>
        <taxon>Chitinophagaceae</taxon>
        <taxon>Flaviaestuariibacter</taxon>
    </lineage>
</organism>
<gene>
    <name evidence="2" type="ORF">E0486_18305</name>
</gene>
<evidence type="ECO:0000313" key="3">
    <source>
        <dbReference type="Proteomes" id="UP000295164"/>
    </source>
</evidence>
<dbReference type="Proteomes" id="UP000295164">
    <property type="component" value="Unassembled WGS sequence"/>
</dbReference>
<dbReference type="EMBL" id="SKFH01000067">
    <property type="protein sequence ID" value="TCZ64190.1"/>
    <property type="molecule type" value="Genomic_DNA"/>
</dbReference>
<keyword evidence="1" id="KW-0812">Transmembrane</keyword>
<sequence>MKKYFSEKNALTVVVCLFCLIMMFVAFFVKESLWETIAFALAFSFAVETLCHRVRENQRS</sequence>
<name>A0A4R4DQI8_9BACT</name>
<protein>
    <submittedName>
        <fullName evidence="2">Uncharacterized protein</fullName>
    </submittedName>
</protein>
<dbReference type="OrthoDB" id="678943at2"/>